<dbReference type="CDD" id="cd00075">
    <property type="entry name" value="HATPase"/>
    <property type="match status" value="1"/>
</dbReference>
<evidence type="ECO:0000256" key="2">
    <source>
        <dbReference type="ARBA" id="ARBA00004370"/>
    </source>
</evidence>
<organism evidence="14 15">
    <name type="scientific">Desulfuromonas versatilis</name>
    <dbReference type="NCBI Taxonomy" id="2802975"/>
    <lineage>
        <taxon>Bacteria</taxon>
        <taxon>Pseudomonadati</taxon>
        <taxon>Thermodesulfobacteriota</taxon>
        <taxon>Desulfuromonadia</taxon>
        <taxon>Desulfuromonadales</taxon>
        <taxon>Desulfuromonadaceae</taxon>
        <taxon>Desulfuromonas</taxon>
    </lineage>
</organism>
<dbReference type="InterPro" id="IPR004358">
    <property type="entry name" value="Sig_transdc_His_kin-like_C"/>
</dbReference>
<dbReference type="InterPro" id="IPR036097">
    <property type="entry name" value="HisK_dim/P_sf"/>
</dbReference>
<evidence type="ECO:0000313" key="14">
    <source>
        <dbReference type="EMBL" id="BCR06739.1"/>
    </source>
</evidence>
<dbReference type="SMART" id="SM00387">
    <property type="entry name" value="HATPase_c"/>
    <property type="match status" value="1"/>
</dbReference>
<evidence type="ECO:0000256" key="10">
    <source>
        <dbReference type="ARBA" id="ARBA00023136"/>
    </source>
</evidence>
<evidence type="ECO:0000256" key="3">
    <source>
        <dbReference type="ARBA" id="ARBA00012438"/>
    </source>
</evidence>
<dbReference type="EC" id="2.7.13.3" evidence="3"/>
<dbReference type="Pfam" id="PF02518">
    <property type="entry name" value="HATPase_c"/>
    <property type="match status" value="1"/>
</dbReference>
<keyword evidence="8 11" id="KW-1133">Transmembrane helix</keyword>
<evidence type="ECO:0000259" key="13">
    <source>
        <dbReference type="PROSITE" id="PS50885"/>
    </source>
</evidence>
<keyword evidence="4" id="KW-0597">Phosphoprotein</keyword>
<dbReference type="InterPro" id="IPR005467">
    <property type="entry name" value="His_kinase_dom"/>
</dbReference>
<dbReference type="SMART" id="SM00304">
    <property type="entry name" value="HAMP"/>
    <property type="match status" value="1"/>
</dbReference>
<dbReference type="GO" id="GO:0016301">
    <property type="term" value="F:kinase activity"/>
    <property type="evidence" value="ECO:0007669"/>
    <property type="project" value="UniProtKB-KW"/>
</dbReference>
<evidence type="ECO:0000256" key="1">
    <source>
        <dbReference type="ARBA" id="ARBA00000085"/>
    </source>
</evidence>
<dbReference type="PROSITE" id="PS50109">
    <property type="entry name" value="HIS_KIN"/>
    <property type="match status" value="1"/>
</dbReference>
<dbReference type="Pfam" id="PF00672">
    <property type="entry name" value="HAMP"/>
    <property type="match status" value="1"/>
</dbReference>
<protein>
    <recommendedName>
        <fullName evidence="3">histidine kinase</fullName>
        <ecNumber evidence="3">2.7.13.3</ecNumber>
    </recommendedName>
</protein>
<feature type="transmembrane region" description="Helical" evidence="11">
    <location>
        <begin position="6"/>
        <end position="26"/>
    </location>
</feature>
<feature type="transmembrane region" description="Helical" evidence="11">
    <location>
        <begin position="156"/>
        <end position="176"/>
    </location>
</feature>
<evidence type="ECO:0000256" key="6">
    <source>
        <dbReference type="ARBA" id="ARBA00022692"/>
    </source>
</evidence>
<feature type="domain" description="HAMP" evidence="13">
    <location>
        <begin position="177"/>
        <end position="230"/>
    </location>
</feature>
<dbReference type="InterPro" id="IPR003661">
    <property type="entry name" value="HisK_dim/P_dom"/>
</dbReference>
<comment type="catalytic activity">
    <reaction evidence="1">
        <text>ATP + protein L-histidine = ADP + protein N-phospho-L-histidine.</text>
        <dbReference type="EC" id="2.7.13.3"/>
    </reaction>
</comment>
<keyword evidence="10 11" id="KW-0472">Membrane</keyword>
<dbReference type="InterPro" id="IPR003660">
    <property type="entry name" value="HAMP_dom"/>
</dbReference>
<dbReference type="Gene3D" id="3.30.565.10">
    <property type="entry name" value="Histidine kinase-like ATPase, C-terminal domain"/>
    <property type="match status" value="1"/>
</dbReference>
<evidence type="ECO:0000313" key="15">
    <source>
        <dbReference type="Proteomes" id="UP001319827"/>
    </source>
</evidence>
<dbReference type="Pfam" id="PF00512">
    <property type="entry name" value="HisKA"/>
    <property type="match status" value="1"/>
</dbReference>
<name>A0ABN6E646_9BACT</name>
<feature type="domain" description="Histidine kinase" evidence="12">
    <location>
        <begin position="238"/>
        <end position="451"/>
    </location>
</feature>
<dbReference type="SMART" id="SM00388">
    <property type="entry name" value="HisKA"/>
    <property type="match status" value="1"/>
</dbReference>
<dbReference type="SUPFAM" id="SSF158472">
    <property type="entry name" value="HAMP domain-like"/>
    <property type="match status" value="1"/>
</dbReference>
<comment type="subcellular location">
    <subcellularLocation>
        <location evidence="2">Membrane</location>
    </subcellularLocation>
</comment>
<dbReference type="PROSITE" id="PS50885">
    <property type="entry name" value="HAMP"/>
    <property type="match status" value="1"/>
</dbReference>
<dbReference type="Gene3D" id="6.10.340.10">
    <property type="match status" value="1"/>
</dbReference>
<proteinExistence type="predicted"/>
<accession>A0ABN6E646</accession>
<evidence type="ECO:0000256" key="5">
    <source>
        <dbReference type="ARBA" id="ARBA00022679"/>
    </source>
</evidence>
<reference evidence="14 15" key="2">
    <citation type="journal article" date="2021" name="Int. J. Syst. Evol. Microbiol.">
        <title>Isolation and Polyphasic Characterization of Desulfuromonas versatilis sp. Nov., an Electrogenic Bacteria Capable of Versatile Metabolism Isolated from a Graphene Oxide-Reducing Enrichment Culture.</title>
        <authorList>
            <person name="Xie L."/>
            <person name="Yoshida N."/>
            <person name="Ishii S."/>
            <person name="Meng L."/>
        </authorList>
    </citation>
    <scope>NUCLEOTIDE SEQUENCE [LARGE SCALE GENOMIC DNA]</scope>
    <source>
        <strain evidence="14 15">NIT-T3</strain>
    </source>
</reference>
<keyword evidence="15" id="KW-1185">Reference proteome</keyword>
<dbReference type="Proteomes" id="UP001319827">
    <property type="component" value="Chromosome"/>
</dbReference>
<evidence type="ECO:0000259" key="12">
    <source>
        <dbReference type="PROSITE" id="PS50109"/>
    </source>
</evidence>
<sequence length="456" mass="50207">MRIAAGYSLLTLLSFLVLMAIGYGFLAANLARGEREQVSIELQSLRERYLAGGVPAFEALVLANDRFRRNNPFFTRIDGWAGEVPRVYFPQYWREFDLTPLERLPAGMEGRWLEVVSPGQAHRLEVLCAELPDGFRFQVGISTEDRGAVLRRLRETFLFAALPLLALGLAGGALLAQRSLRPVRDLVQTVESIKSGRWEARAPRSGNGDELDDLGRLFNEMIERINQLIRGMKGALDSVAHDLRTPMTRFRNRAEEALQRGPDSRACQGALQASVEESEQILRMLGMLMDISEAETGTLRLSLREVDVSALAENLAEMYGMVGEEKAVAVETRIAPGIRWALDPERVSQALANLLDNAVKYTPAGGRVELSLEPAEGGLRIRVADTGPGIDPGDLERIWERLYRGRHDSAKGLGLGLSLVRAVAVAHGGQARGWNRPEGGALFELTLPVSASLSKM</sequence>
<dbReference type="SUPFAM" id="SSF47384">
    <property type="entry name" value="Homodimeric domain of signal transducing histidine kinase"/>
    <property type="match status" value="1"/>
</dbReference>
<gene>
    <name evidence="14" type="ORF">DESUT3_38080</name>
</gene>
<keyword evidence="7 14" id="KW-0418">Kinase</keyword>
<dbReference type="InterPro" id="IPR050428">
    <property type="entry name" value="TCS_sensor_his_kinase"/>
</dbReference>
<dbReference type="CDD" id="cd06225">
    <property type="entry name" value="HAMP"/>
    <property type="match status" value="1"/>
</dbReference>
<evidence type="ECO:0000256" key="8">
    <source>
        <dbReference type="ARBA" id="ARBA00022989"/>
    </source>
</evidence>
<dbReference type="CDD" id="cd00082">
    <property type="entry name" value="HisKA"/>
    <property type="match status" value="1"/>
</dbReference>
<evidence type="ECO:0000256" key="9">
    <source>
        <dbReference type="ARBA" id="ARBA00023012"/>
    </source>
</evidence>
<keyword evidence="9" id="KW-0902">Two-component regulatory system</keyword>
<dbReference type="Gene3D" id="1.10.287.130">
    <property type="match status" value="1"/>
</dbReference>
<dbReference type="PANTHER" id="PTHR45436:SF8">
    <property type="entry name" value="HISTIDINE KINASE"/>
    <property type="match status" value="1"/>
</dbReference>
<evidence type="ECO:0000256" key="4">
    <source>
        <dbReference type="ARBA" id="ARBA00022553"/>
    </source>
</evidence>
<dbReference type="SUPFAM" id="SSF55874">
    <property type="entry name" value="ATPase domain of HSP90 chaperone/DNA topoisomerase II/histidine kinase"/>
    <property type="match status" value="1"/>
</dbReference>
<dbReference type="PANTHER" id="PTHR45436">
    <property type="entry name" value="SENSOR HISTIDINE KINASE YKOH"/>
    <property type="match status" value="1"/>
</dbReference>
<dbReference type="InterPro" id="IPR036890">
    <property type="entry name" value="HATPase_C_sf"/>
</dbReference>
<dbReference type="InterPro" id="IPR003594">
    <property type="entry name" value="HATPase_dom"/>
</dbReference>
<dbReference type="EMBL" id="AP024355">
    <property type="protein sequence ID" value="BCR06739.1"/>
    <property type="molecule type" value="Genomic_DNA"/>
</dbReference>
<reference evidence="14 15" key="1">
    <citation type="journal article" date="2016" name="C (Basel)">
        <title>Selective Growth of and Electricity Production by Marine Exoelectrogenic Bacteria in Self-Aggregated Hydrogel of Microbially Reduced Graphene Oxide.</title>
        <authorList>
            <person name="Yoshida N."/>
            <person name="Goto Y."/>
            <person name="Miyata Y."/>
        </authorList>
    </citation>
    <scope>NUCLEOTIDE SEQUENCE [LARGE SCALE GENOMIC DNA]</scope>
    <source>
        <strain evidence="14 15">NIT-T3</strain>
    </source>
</reference>
<evidence type="ECO:0000256" key="7">
    <source>
        <dbReference type="ARBA" id="ARBA00022777"/>
    </source>
</evidence>
<keyword evidence="6 11" id="KW-0812">Transmembrane</keyword>
<keyword evidence="5" id="KW-0808">Transferase</keyword>
<evidence type="ECO:0000256" key="11">
    <source>
        <dbReference type="SAM" id="Phobius"/>
    </source>
</evidence>
<dbReference type="PRINTS" id="PR00344">
    <property type="entry name" value="BCTRLSENSOR"/>
</dbReference>